<feature type="domain" description="WSC" evidence="2">
    <location>
        <begin position="83"/>
        <end position="193"/>
    </location>
</feature>
<feature type="region of interest" description="Disordered" evidence="1">
    <location>
        <begin position="588"/>
        <end position="621"/>
    </location>
</feature>
<protein>
    <submittedName>
        <fullName evidence="3">Uu.00g108380.m01.CDS01</fullName>
    </submittedName>
</protein>
<feature type="compositionally biased region" description="Low complexity" evidence="1">
    <location>
        <begin position="207"/>
        <end position="218"/>
    </location>
</feature>
<feature type="compositionally biased region" description="Low complexity" evidence="1">
    <location>
        <begin position="230"/>
        <end position="245"/>
    </location>
</feature>
<feature type="compositionally biased region" description="Pro residues" evidence="1">
    <location>
        <begin position="324"/>
        <end position="333"/>
    </location>
</feature>
<feature type="compositionally biased region" description="Polar residues" evidence="1">
    <location>
        <begin position="588"/>
        <end position="605"/>
    </location>
</feature>
<reference evidence="3" key="1">
    <citation type="submission" date="2023-10" db="EMBL/GenBank/DDBJ databases">
        <authorList>
            <person name="Hackl T."/>
        </authorList>
    </citation>
    <scope>NUCLEOTIDE SEQUENCE</scope>
</reference>
<feature type="region of interest" description="Disordered" evidence="1">
    <location>
        <begin position="197"/>
        <end position="334"/>
    </location>
</feature>
<gene>
    <name evidence="3" type="ORF">KHLLAP_LOCUS3912</name>
</gene>
<dbReference type="Pfam" id="PF01822">
    <property type="entry name" value="WSC"/>
    <property type="match status" value="1"/>
</dbReference>
<feature type="compositionally biased region" description="Basic and acidic residues" evidence="1">
    <location>
        <begin position="721"/>
        <end position="731"/>
    </location>
</feature>
<feature type="region of interest" description="Disordered" evidence="1">
    <location>
        <begin position="640"/>
        <end position="677"/>
    </location>
</feature>
<accession>A0AAI8VF73</accession>
<feature type="region of interest" description="Disordered" evidence="1">
    <location>
        <begin position="500"/>
        <end position="523"/>
    </location>
</feature>
<feature type="compositionally biased region" description="Polar residues" evidence="1">
    <location>
        <begin position="279"/>
        <end position="290"/>
    </location>
</feature>
<dbReference type="InterPro" id="IPR002889">
    <property type="entry name" value="WSC_carb-bd"/>
</dbReference>
<feature type="compositionally biased region" description="Low complexity" evidence="1">
    <location>
        <begin position="291"/>
        <end position="323"/>
    </location>
</feature>
<dbReference type="AlphaFoldDB" id="A0AAI8VF73"/>
<name>A0AAI8VF73_9PEZI</name>
<feature type="compositionally biased region" description="Basic and acidic residues" evidence="1">
    <location>
        <begin position="269"/>
        <end position="278"/>
    </location>
</feature>
<feature type="compositionally biased region" description="Basic and acidic residues" evidence="1">
    <location>
        <begin position="790"/>
        <end position="804"/>
    </location>
</feature>
<feature type="compositionally biased region" description="Pro residues" evidence="1">
    <location>
        <begin position="612"/>
        <end position="621"/>
    </location>
</feature>
<organism evidence="3 4">
    <name type="scientific">Anthostomella pinea</name>
    <dbReference type="NCBI Taxonomy" id="933095"/>
    <lineage>
        <taxon>Eukaryota</taxon>
        <taxon>Fungi</taxon>
        <taxon>Dikarya</taxon>
        <taxon>Ascomycota</taxon>
        <taxon>Pezizomycotina</taxon>
        <taxon>Sordariomycetes</taxon>
        <taxon>Xylariomycetidae</taxon>
        <taxon>Xylariales</taxon>
        <taxon>Xylariaceae</taxon>
        <taxon>Anthostomella</taxon>
    </lineage>
</organism>
<keyword evidence="4" id="KW-1185">Reference proteome</keyword>
<comment type="caution">
    <text evidence="3">The sequence shown here is derived from an EMBL/GenBank/DDBJ whole genome shotgun (WGS) entry which is preliminary data.</text>
</comment>
<feature type="compositionally biased region" description="Basic and acidic residues" evidence="1">
    <location>
        <begin position="768"/>
        <end position="780"/>
    </location>
</feature>
<evidence type="ECO:0000256" key="1">
    <source>
        <dbReference type="SAM" id="MobiDB-lite"/>
    </source>
</evidence>
<proteinExistence type="predicted"/>
<evidence type="ECO:0000313" key="3">
    <source>
        <dbReference type="EMBL" id="CAJ2503444.1"/>
    </source>
</evidence>
<evidence type="ECO:0000259" key="2">
    <source>
        <dbReference type="PROSITE" id="PS51212"/>
    </source>
</evidence>
<dbReference type="SMART" id="SM00321">
    <property type="entry name" value="WSC"/>
    <property type="match status" value="1"/>
</dbReference>
<evidence type="ECO:0000313" key="4">
    <source>
        <dbReference type="Proteomes" id="UP001295740"/>
    </source>
</evidence>
<dbReference type="Proteomes" id="UP001295740">
    <property type="component" value="Unassembled WGS sequence"/>
</dbReference>
<feature type="region of interest" description="Disordered" evidence="1">
    <location>
        <begin position="383"/>
        <end position="406"/>
    </location>
</feature>
<sequence length="826" mass="85364">MFTSPPPIPREEDHFSAKRFCLQALLWSGLLFAPGRCDGGNEASIEGAHNELLVIGTPVAHLSTITITTTIAYKPTLIPGAAAYSLLGCYGQPDDTGGHVFGADEHYACPDTVPAAKLTIQACLEGCSSLPVPSNGSEHYTYAGLRNGSECICGLQLLPQVHMLADDDCKTPCAGDARLSCGGEDILAIYGPASAASGANGGDGSDGADSPDSPDSPDGGNGDIGAKGPDSANASNAANGASSREGGSGSDDSEGGAASASKTGDQQDDSAKSGERTAESTANPTSNKIQSTTPTTTPATTTPSPKPTTTNNNAKAALPDLPTTTPPGTPPAPASAATIGAITGSMSGAVILAACLTLCFRAYRRKKRRQDLHVKVILDKKNGRPVPSPISTTFRKHHDADGRDSRDLRVTADGDLVPTTPALESGGRYVGAGAAGGLHARMPASAGVVERDSLYSTLMGEVRTGPVGSGVAAAAFAPSSAMAAGAAAADAAAASGVQWRSLPPTPNHANYNPSPTQTHSRTHSRKVSSHMRSQGYAFATANNTNANGSAGANVGTRTYGPVSPPASAARVEGLGDRAWHRRKISTPYQPQAQAQGGVPVSNTGNMAARGPPSGPPRMPLPPVRPRRSFDTIQFDDVQIGAPHTGHRRSRSSMGFEPPLPLNIRKNPPPQQPQQQEPQIREVMLARQVRQDAVDDSPLLGQDGWGRLPPTRFGGGGNNEGSRGDRGLDGREPTVPVLPPIVPGENFDSRRVWRGTIYAESDGSSLRSSHQDSHPEGHHPDGGGPGSALHMGRDGDRDRDGHGGDRPSSGWSVGTSILFPLDDEDIH</sequence>
<dbReference type="EMBL" id="CAUWAG010000006">
    <property type="protein sequence ID" value="CAJ2503444.1"/>
    <property type="molecule type" value="Genomic_DNA"/>
</dbReference>
<dbReference type="PROSITE" id="PS51212">
    <property type="entry name" value="WSC"/>
    <property type="match status" value="1"/>
</dbReference>
<feature type="compositionally biased region" description="Polar residues" evidence="1">
    <location>
        <begin position="507"/>
        <end position="519"/>
    </location>
</feature>
<feature type="region of interest" description="Disordered" evidence="1">
    <location>
        <begin position="692"/>
        <end position="826"/>
    </location>
</feature>